<proteinExistence type="predicted"/>
<keyword evidence="1" id="KW-0472">Membrane</keyword>
<protein>
    <recommendedName>
        <fullName evidence="4">DUF2964 domain-containing protein</fullName>
    </recommendedName>
</protein>
<evidence type="ECO:0008006" key="4">
    <source>
        <dbReference type="Google" id="ProtNLM"/>
    </source>
</evidence>
<accession>A0A1H1I7B6</accession>
<gene>
    <name evidence="2" type="ORF">SAMN05443245_4728</name>
</gene>
<sequence length="63" mass="6697">MARVEGRIVLAAIAVFVTLGGLASSIRGLLYERPKLVEFGVFAMVIGIAGFVFFLRPGKEGGK</sequence>
<reference evidence="3" key="1">
    <citation type="submission" date="2016-10" db="EMBL/GenBank/DDBJ databases">
        <authorList>
            <person name="Varghese N."/>
            <person name="Submissions S."/>
        </authorList>
    </citation>
    <scope>NUCLEOTIDE SEQUENCE [LARGE SCALE GENOMIC DNA]</scope>
    <source>
        <strain evidence="3">GAS106B</strain>
    </source>
</reference>
<feature type="transmembrane region" description="Helical" evidence="1">
    <location>
        <begin position="39"/>
        <end position="55"/>
    </location>
</feature>
<dbReference type="RefSeq" id="WP_074769124.1">
    <property type="nucleotide sequence ID" value="NZ_FNKP01000002.1"/>
</dbReference>
<evidence type="ECO:0000256" key="1">
    <source>
        <dbReference type="SAM" id="Phobius"/>
    </source>
</evidence>
<organism evidence="2 3">
    <name type="scientific">Paraburkholderia fungorum</name>
    <dbReference type="NCBI Taxonomy" id="134537"/>
    <lineage>
        <taxon>Bacteria</taxon>
        <taxon>Pseudomonadati</taxon>
        <taxon>Pseudomonadota</taxon>
        <taxon>Betaproteobacteria</taxon>
        <taxon>Burkholderiales</taxon>
        <taxon>Burkholderiaceae</taxon>
        <taxon>Paraburkholderia</taxon>
    </lineage>
</organism>
<evidence type="ECO:0000313" key="3">
    <source>
        <dbReference type="Proteomes" id="UP000183487"/>
    </source>
</evidence>
<dbReference type="OrthoDB" id="8943486at2"/>
<dbReference type="EMBL" id="FNKP01000002">
    <property type="protein sequence ID" value="SDR33236.1"/>
    <property type="molecule type" value="Genomic_DNA"/>
</dbReference>
<keyword evidence="1" id="KW-0812">Transmembrane</keyword>
<keyword evidence="1" id="KW-1133">Transmembrane helix</keyword>
<dbReference type="AlphaFoldDB" id="A0A1H1I7B6"/>
<dbReference type="InterPro" id="IPR021347">
    <property type="entry name" value="DUF2964"/>
</dbReference>
<dbReference type="Proteomes" id="UP000183487">
    <property type="component" value="Unassembled WGS sequence"/>
</dbReference>
<name>A0A1H1I7B6_9BURK</name>
<keyword evidence="3" id="KW-1185">Reference proteome</keyword>
<evidence type="ECO:0000313" key="2">
    <source>
        <dbReference type="EMBL" id="SDR33236.1"/>
    </source>
</evidence>
<dbReference type="Pfam" id="PF11177">
    <property type="entry name" value="DUF2964"/>
    <property type="match status" value="1"/>
</dbReference>